<dbReference type="InterPro" id="IPR015424">
    <property type="entry name" value="PyrdxlP-dep_Trfase"/>
</dbReference>
<dbReference type="InterPro" id="IPR054542">
    <property type="entry name" value="Cys_met_metab_PP"/>
</dbReference>
<dbReference type="PANTHER" id="PTHR43797">
    <property type="entry name" value="HOMOCYSTEINE/CYSTEINE SYNTHASE"/>
    <property type="match status" value="1"/>
</dbReference>
<dbReference type="Gene3D" id="3.40.640.10">
    <property type="entry name" value="Type I PLP-dependent aspartate aminotransferase-like (Major domain)"/>
    <property type="match status" value="1"/>
</dbReference>
<keyword evidence="3 6" id="KW-0808">Transferase</keyword>
<protein>
    <submittedName>
        <fullName evidence="6">PLP-dependent transferase</fullName>
    </submittedName>
</protein>
<proteinExistence type="inferred from homology"/>
<dbReference type="RefSeq" id="WP_345154107.1">
    <property type="nucleotide sequence ID" value="NZ_BAABEO010000034.1"/>
</dbReference>
<dbReference type="NCBIfam" id="TIGR01326">
    <property type="entry name" value="OAH_OAS_sulfhy"/>
    <property type="match status" value="1"/>
</dbReference>
<dbReference type="PIRSF" id="PIRSF001434">
    <property type="entry name" value="CGS"/>
    <property type="match status" value="1"/>
</dbReference>
<keyword evidence="4 5" id="KW-0663">Pyridoxal phosphate</keyword>
<reference evidence="7" key="1">
    <citation type="journal article" date="2019" name="Int. J. Syst. Evol. Microbiol.">
        <title>The Global Catalogue of Microorganisms (GCM) 10K type strain sequencing project: providing services to taxonomists for standard genome sequencing and annotation.</title>
        <authorList>
            <consortium name="The Broad Institute Genomics Platform"/>
            <consortium name="The Broad Institute Genome Sequencing Center for Infectious Disease"/>
            <person name="Wu L."/>
            <person name="Ma J."/>
        </authorList>
    </citation>
    <scope>NUCLEOTIDE SEQUENCE [LARGE SCALE GENOMIC DNA]</scope>
    <source>
        <strain evidence="7">JCM 30742</strain>
    </source>
</reference>
<comment type="cofactor">
    <cofactor evidence="1 5">
        <name>pyridoxal 5'-phosphate</name>
        <dbReference type="ChEBI" id="CHEBI:597326"/>
    </cofactor>
</comment>
<evidence type="ECO:0000313" key="6">
    <source>
        <dbReference type="EMBL" id="GAA3701762.1"/>
    </source>
</evidence>
<dbReference type="GO" id="GO:0016740">
    <property type="term" value="F:transferase activity"/>
    <property type="evidence" value="ECO:0007669"/>
    <property type="project" value="UniProtKB-KW"/>
</dbReference>
<evidence type="ECO:0000256" key="1">
    <source>
        <dbReference type="ARBA" id="ARBA00001933"/>
    </source>
</evidence>
<evidence type="ECO:0000256" key="2">
    <source>
        <dbReference type="ARBA" id="ARBA00009077"/>
    </source>
</evidence>
<evidence type="ECO:0000256" key="3">
    <source>
        <dbReference type="ARBA" id="ARBA00022679"/>
    </source>
</evidence>
<comment type="similarity">
    <text evidence="2 5">Belongs to the trans-sulfuration enzymes family.</text>
</comment>
<dbReference type="InterPro" id="IPR006235">
    <property type="entry name" value="OAc-hSer/O-AcSer_sulfhydrylase"/>
</dbReference>
<dbReference type="EMBL" id="BAABEO010000034">
    <property type="protein sequence ID" value="GAA3701762.1"/>
    <property type="molecule type" value="Genomic_DNA"/>
</dbReference>
<keyword evidence="7" id="KW-1185">Reference proteome</keyword>
<evidence type="ECO:0000256" key="4">
    <source>
        <dbReference type="ARBA" id="ARBA00022898"/>
    </source>
</evidence>
<dbReference type="Pfam" id="PF01053">
    <property type="entry name" value="Cys_Met_Meta_PP"/>
    <property type="match status" value="1"/>
</dbReference>
<dbReference type="InterPro" id="IPR015422">
    <property type="entry name" value="PyrdxlP-dep_Trfase_small"/>
</dbReference>
<organism evidence="6 7">
    <name type="scientific">Arthrobacter ginkgonis</name>
    <dbReference type="NCBI Taxonomy" id="1630594"/>
    <lineage>
        <taxon>Bacteria</taxon>
        <taxon>Bacillati</taxon>
        <taxon>Actinomycetota</taxon>
        <taxon>Actinomycetes</taxon>
        <taxon>Micrococcales</taxon>
        <taxon>Micrococcaceae</taxon>
        <taxon>Arthrobacter</taxon>
    </lineage>
</organism>
<accession>A0ABP7DAE0</accession>
<comment type="caution">
    <text evidence="6">The sequence shown here is derived from an EMBL/GenBank/DDBJ whole genome shotgun (WGS) entry which is preliminary data.</text>
</comment>
<dbReference type="SUPFAM" id="SSF53383">
    <property type="entry name" value="PLP-dependent transferases"/>
    <property type="match status" value="1"/>
</dbReference>
<dbReference type="Proteomes" id="UP001500752">
    <property type="component" value="Unassembled WGS sequence"/>
</dbReference>
<evidence type="ECO:0000256" key="5">
    <source>
        <dbReference type="RuleBase" id="RU362118"/>
    </source>
</evidence>
<sequence length="456" mass="47953">MTDHQEWHPATHQVQGGYSAGTWQNTAVVPIYQSAAFEFESFEAAREIFALRRPGNLYGRGGNPTAAVLEERVAALEGGAGALATGSGQSAVAVALLTLVRTGQHIVASNSLYGGTVDLLTDTFADFGIGVTLVDPLDTSAWEAAVRPETRAFFVESVGNPLATIPDLAALAAIAHAHDVPLVVDNTVPTPVLLRPLEHGADVVVHSATKFLGGHGSSLAGVIVDGGTFDFGARPERWRQFTAPSTRFGGITFNDAFSAPRTPFLVLARAKVVHDLGPSLSPFNAFQIIQGLETLELRIRKHNASALTLARHLAAHPAVARVHHPGLPGHPQHDAAARLLPDGTGSVFSFDLAADPATVGPFIDSLRLFRLVANIGDARSLVIHPATTTHSRFTPEQFAASGITPTTIRLSVGLEDVRDLAEDLDWALDLVATTAHATTAHATVPAHAAASGPATR</sequence>
<evidence type="ECO:0000313" key="7">
    <source>
        <dbReference type="Proteomes" id="UP001500752"/>
    </source>
</evidence>
<dbReference type="InterPro" id="IPR015421">
    <property type="entry name" value="PyrdxlP-dep_Trfase_major"/>
</dbReference>
<dbReference type="Gene3D" id="3.90.1150.10">
    <property type="entry name" value="Aspartate Aminotransferase, domain 1"/>
    <property type="match status" value="1"/>
</dbReference>
<dbReference type="InterPro" id="IPR000277">
    <property type="entry name" value="Cys/Met-Metab_PyrdxlP-dep_enz"/>
</dbReference>
<dbReference type="PANTHER" id="PTHR43797:SF2">
    <property type="entry name" value="HOMOCYSTEINE_CYSTEINE SYNTHASE"/>
    <property type="match status" value="1"/>
</dbReference>
<dbReference type="CDD" id="cd00614">
    <property type="entry name" value="CGS_like"/>
    <property type="match status" value="1"/>
</dbReference>
<gene>
    <name evidence="6" type="ORF">GCM10023081_42740</name>
</gene>
<name>A0ABP7DAE0_9MICC</name>
<dbReference type="PROSITE" id="PS00868">
    <property type="entry name" value="CYS_MET_METAB_PP"/>
    <property type="match status" value="1"/>
</dbReference>